<dbReference type="Proteomes" id="UP001470230">
    <property type="component" value="Unassembled WGS sequence"/>
</dbReference>
<evidence type="ECO:0000313" key="3">
    <source>
        <dbReference type="Proteomes" id="UP001470230"/>
    </source>
</evidence>
<dbReference type="EMBL" id="JAPFFF010000020">
    <property type="protein sequence ID" value="KAK8857394.1"/>
    <property type="molecule type" value="Genomic_DNA"/>
</dbReference>
<organism evidence="2 3">
    <name type="scientific">Tritrichomonas musculus</name>
    <dbReference type="NCBI Taxonomy" id="1915356"/>
    <lineage>
        <taxon>Eukaryota</taxon>
        <taxon>Metamonada</taxon>
        <taxon>Parabasalia</taxon>
        <taxon>Tritrichomonadida</taxon>
        <taxon>Tritrichomonadidae</taxon>
        <taxon>Tritrichomonas</taxon>
    </lineage>
</organism>
<feature type="domain" description="F5/8 type C" evidence="1">
    <location>
        <begin position="312"/>
        <end position="436"/>
    </location>
</feature>
<evidence type="ECO:0000313" key="2">
    <source>
        <dbReference type="EMBL" id="KAK8857394.1"/>
    </source>
</evidence>
<reference evidence="2 3" key="1">
    <citation type="submission" date="2024-04" db="EMBL/GenBank/DDBJ databases">
        <title>Tritrichomonas musculus Genome.</title>
        <authorList>
            <person name="Alves-Ferreira E."/>
            <person name="Grigg M."/>
            <person name="Lorenzi H."/>
            <person name="Galac M."/>
        </authorList>
    </citation>
    <scope>NUCLEOTIDE SEQUENCE [LARGE SCALE GENOMIC DNA]</scope>
    <source>
        <strain evidence="2 3">EAF2021</strain>
    </source>
</reference>
<dbReference type="Pfam" id="PF00754">
    <property type="entry name" value="F5_F8_type_C"/>
    <property type="match status" value="1"/>
</dbReference>
<protein>
    <recommendedName>
        <fullName evidence="1">F5/8 type C domain-containing protein</fullName>
    </recommendedName>
</protein>
<evidence type="ECO:0000259" key="1">
    <source>
        <dbReference type="Pfam" id="PF00754"/>
    </source>
</evidence>
<gene>
    <name evidence="2" type="ORF">M9Y10_015799</name>
</gene>
<proteinExistence type="predicted"/>
<keyword evidence="3" id="KW-1185">Reference proteome</keyword>
<comment type="caution">
    <text evidence="2">The sequence shown here is derived from an EMBL/GenBank/DDBJ whole genome shotgun (WGS) entry which is preliminary data.</text>
</comment>
<name>A0ABR2I5S1_9EUKA</name>
<dbReference type="InterPro" id="IPR008979">
    <property type="entry name" value="Galactose-bd-like_sf"/>
</dbReference>
<dbReference type="Gene3D" id="2.60.120.260">
    <property type="entry name" value="Galactose-binding domain-like"/>
    <property type="match status" value="1"/>
</dbReference>
<sequence>MATKSFILSSSGFKNVIKDEKQFTFIFGEKDFHMNSMCAEFLSPLVSHLHHSDPTIDSIHLQLPPNVNMNDSNDYISDDLKHIIIDLSNGSQVTINETQSEKIRYLSILLCNEELYSKMRELYPKENEEEQIQFYLDEIKMIDQLSKQNGSMQIDVNYLINMISSHLYCIGKEEIKNLPIKIIQKILLCDQITIESEDWLFDLINEIFSKNDECENLSLIEIKFEEMLMRINPNEIGSALWRNICKRLIRTDTKEDTPKARYRKALKKEESTTKPVLTVLFDGKKENELNGIIRKLTQECNGNVHDKGVVEVTASSDCGGGNSDIRKPKFAVDLDNKRTRFVSNDEKDSWLVYDFKERKVQPAHYSIMSKPCGKGDWHPMNWVIEGSNDNKEWKTLDSRQNISVLNNCSVTHTFEIQEKLGNDEYYRYLKIRQTGVNADGNYIFGFSALEYFGTMI</sequence>
<dbReference type="InterPro" id="IPR000421">
    <property type="entry name" value="FA58C"/>
</dbReference>
<dbReference type="SUPFAM" id="SSF49785">
    <property type="entry name" value="Galactose-binding domain-like"/>
    <property type="match status" value="1"/>
</dbReference>
<accession>A0ABR2I5S1</accession>